<evidence type="ECO:0000313" key="1">
    <source>
        <dbReference type="EMBL" id="KAH7858220.1"/>
    </source>
</evidence>
<gene>
    <name evidence="1" type="ORF">Vadar_021473</name>
</gene>
<reference evidence="1 2" key="1">
    <citation type="journal article" date="2021" name="Hortic Res">
        <title>High-quality reference genome and annotation aids understanding of berry development for evergreen blueberry (Vaccinium darrowii).</title>
        <authorList>
            <person name="Yu J."/>
            <person name="Hulse-Kemp A.M."/>
            <person name="Babiker E."/>
            <person name="Staton M."/>
        </authorList>
    </citation>
    <scope>NUCLEOTIDE SEQUENCE [LARGE SCALE GENOMIC DNA]</scope>
    <source>
        <strain evidence="2">cv. NJ 8807/NJ 8810</strain>
        <tissue evidence="1">Young leaf</tissue>
    </source>
</reference>
<protein>
    <submittedName>
        <fullName evidence="1">Uncharacterized protein</fullName>
    </submittedName>
</protein>
<accession>A0ACB7YZ40</accession>
<dbReference type="EMBL" id="CM037153">
    <property type="protein sequence ID" value="KAH7858220.1"/>
    <property type="molecule type" value="Genomic_DNA"/>
</dbReference>
<comment type="caution">
    <text evidence="1">The sequence shown here is derived from an EMBL/GenBank/DDBJ whole genome shotgun (WGS) entry which is preliminary data.</text>
</comment>
<proteinExistence type="predicted"/>
<dbReference type="Proteomes" id="UP000828048">
    <property type="component" value="Chromosome 3"/>
</dbReference>
<name>A0ACB7YZ40_9ERIC</name>
<sequence>MAFAYDIFIVCGANIQSLTIVKNALAEFHTYPELQPNLQKRVPCFWLGFSSQDSLSTILPIPVGKAGWAPPPLKDAALSLDKLREGYVEIIMAMQTLYLKCKLVHGDLNEYPILYFEDFFRKHGVAVNEYIIIRELFDFIVDTSITDESLDSYLEVIQRNFLARGEVISQEDEIAD</sequence>
<keyword evidence="2" id="KW-1185">Reference proteome</keyword>
<organism evidence="1 2">
    <name type="scientific">Vaccinium darrowii</name>
    <dbReference type="NCBI Taxonomy" id="229202"/>
    <lineage>
        <taxon>Eukaryota</taxon>
        <taxon>Viridiplantae</taxon>
        <taxon>Streptophyta</taxon>
        <taxon>Embryophyta</taxon>
        <taxon>Tracheophyta</taxon>
        <taxon>Spermatophyta</taxon>
        <taxon>Magnoliopsida</taxon>
        <taxon>eudicotyledons</taxon>
        <taxon>Gunneridae</taxon>
        <taxon>Pentapetalae</taxon>
        <taxon>asterids</taxon>
        <taxon>Ericales</taxon>
        <taxon>Ericaceae</taxon>
        <taxon>Vaccinioideae</taxon>
        <taxon>Vaccinieae</taxon>
        <taxon>Vaccinium</taxon>
    </lineage>
</organism>
<evidence type="ECO:0000313" key="2">
    <source>
        <dbReference type="Proteomes" id="UP000828048"/>
    </source>
</evidence>